<sequence length="383" mass="41747">MRIAVIGLGTTGSMVLWHLSQRPGVEVVGFEQFGLNHGYGSYTGESRLFRSAYHEGPKYVPLLRRAHALWSELGALAGRELMHPVGALTVAPHDDESFQRLIRSVEASGLEHGLLTTEQLRRRYPQMDIVDGEQGLLDPLGGALRSELGVLSALEQAQHHGAQCRAHQHIREISEDSRGVTVRTQTHGERFDAVVVTAGSWAPQLDERVADLVVARRLLLTWFLPRDASQFTADRLPGFIRDRDGFHVFGVPMLDGYSVKVSGGDRWGDLEGLPEHQNLRVDDDAVSAFGERVAELFPGLIPEPTRYSLHHDGYTADKTPILDRSASGRVIIGAGFSGHGFKLAPATGELLAQLAVDGEAPLNHPDFAVAAHRPVVPTVSVSG</sequence>
<evidence type="ECO:0000259" key="5">
    <source>
        <dbReference type="Pfam" id="PF01266"/>
    </source>
</evidence>
<organism evidence="6 7">
    <name type="scientific">Citricoccus muralis</name>
    <dbReference type="NCBI Taxonomy" id="169134"/>
    <lineage>
        <taxon>Bacteria</taxon>
        <taxon>Bacillati</taxon>
        <taxon>Actinomycetota</taxon>
        <taxon>Actinomycetes</taxon>
        <taxon>Micrococcales</taxon>
        <taxon>Micrococcaceae</taxon>
        <taxon>Citricoccus</taxon>
    </lineage>
</organism>
<evidence type="ECO:0000256" key="3">
    <source>
        <dbReference type="ARBA" id="ARBA00022827"/>
    </source>
</evidence>
<dbReference type="EMBL" id="CP121252">
    <property type="protein sequence ID" value="WFP15534.1"/>
    <property type="molecule type" value="Genomic_DNA"/>
</dbReference>
<evidence type="ECO:0000256" key="4">
    <source>
        <dbReference type="ARBA" id="ARBA00023002"/>
    </source>
</evidence>
<dbReference type="PANTHER" id="PTHR10961:SF7">
    <property type="entry name" value="FAD DEPENDENT OXIDOREDUCTASE DOMAIN-CONTAINING PROTEIN"/>
    <property type="match status" value="1"/>
</dbReference>
<dbReference type="Gene3D" id="3.30.9.10">
    <property type="entry name" value="D-Amino Acid Oxidase, subunit A, domain 2"/>
    <property type="match status" value="1"/>
</dbReference>
<dbReference type="RefSeq" id="WP_278156351.1">
    <property type="nucleotide sequence ID" value="NZ_CP121252.1"/>
</dbReference>
<keyword evidence="7" id="KW-1185">Reference proteome</keyword>
<dbReference type="EC" id="1.5.3.2" evidence="6"/>
<dbReference type="InterPro" id="IPR045170">
    <property type="entry name" value="MTOX"/>
</dbReference>
<dbReference type="InterPro" id="IPR006076">
    <property type="entry name" value="FAD-dep_OxRdtase"/>
</dbReference>
<evidence type="ECO:0000256" key="2">
    <source>
        <dbReference type="ARBA" id="ARBA00022630"/>
    </source>
</evidence>
<dbReference type="Pfam" id="PF01266">
    <property type="entry name" value="DAO"/>
    <property type="match status" value="1"/>
</dbReference>
<comment type="cofactor">
    <cofactor evidence="1">
        <name>FAD</name>
        <dbReference type="ChEBI" id="CHEBI:57692"/>
    </cofactor>
</comment>
<evidence type="ECO:0000256" key="1">
    <source>
        <dbReference type="ARBA" id="ARBA00001974"/>
    </source>
</evidence>
<name>A0ABY8H337_9MICC</name>
<dbReference type="NCBIfam" id="NF008425">
    <property type="entry name" value="PRK11259.1"/>
    <property type="match status" value="1"/>
</dbReference>
<accession>A0ABY8H337</accession>
<dbReference type="SUPFAM" id="SSF54373">
    <property type="entry name" value="FAD-linked reductases, C-terminal domain"/>
    <property type="match status" value="1"/>
</dbReference>
<gene>
    <name evidence="6" type="primary">solA</name>
    <name evidence="6" type="ORF">P8192_08940</name>
</gene>
<evidence type="ECO:0000313" key="7">
    <source>
        <dbReference type="Proteomes" id="UP001219037"/>
    </source>
</evidence>
<feature type="domain" description="FAD dependent oxidoreductase" evidence="5">
    <location>
        <begin position="2"/>
        <end position="354"/>
    </location>
</feature>
<evidence type="ECO:0000313" key="6">
    <source>
        <dbReference type="EMBL" id="WFP15534.1"/>
    </source>
</evidence>
<keyword evidence="2" id="KW-0285">Flavoprotein</keyword>
<reference evidence="6 7" key="1">
    <citation type="submission" date="2023-04" db="EMBL/GenBank/DDBJ databases">
        <title>Funneling lignin-derived compounds into biodiesel using alkali-halophilic Citricoccus sp. P2.</title>
        <authorList>
            <person name="Luo C.-B."/>
        </authorList>
    </citation>
    <scope>NUCLEOTIDE SEQUENCE [LARGE SCALE GENOMIC DNA]</scope>
    <source>
        <strain evidence="6 7">P2</strain>
    </source>
</reference>
<dbReference type="PANTHER" id="PTHR10961">
    <property type="entry name" value="PEROXISOMAL SARCOSINE OXIDASE"/>
    <property type="match status" value="1"/>
</dbReference>
<dbReference type="InterPro" id="IPR036188">
    <property type="entry name" value="FAD/NAD-bd_sf"/>
</dbReference>
<protein>
    <submittedName>
        <fullName evidence="6">N-methyl-L-tryptophan oxidase</fullName>
        <ecNumber evidence="6">1.5.3.2</ecNumber>
    </submittedName>
</protein>
<dbReference type="Proteomes" id="UP001219037">
    <property type="component" value="Chromosome"/>
</dbReference>
<keyword evidence="4 6" id="KW-0560">Oxidoreductase</keyword>
<dbReference type="Gene3D" id="3.50.50.60">
    <property type="entry name" value="FAD/NAD(P)-binding domain"/>
    <property type="match status" value="1"/>
</dbReference>
<proteinExistence type="predicted"/>
<dbReference type="SUPFAM" id="SSF51905">
    <property type="entry name" value="FAD/NAD(P)-binding domain"/>
    <property type="match status" value="1"/>
</dbReference>
<keyword evidence="3" id="KW-0274">FAD</keyword>
<dbReference type="GO" id="GO:0050131">
    <property type="term" value="F:N-methyl-L-amino-acid oxidase activity"/>
    <property type="evidence" value="ECO:0007669"/>
    <property type="project" value="UniProtKB-EC"/>
</dbReference>